<evidence type="ECO:0000256" key="1">
    <source>
        <dbReference type="ARBA" id="ARBA00022478"/>
    </source>
</evidence>
<protein>
    <submittedName>
        <fullName evidence="6">DNA-directed RNA polymerases I and III subunit RPAC1</fullName>
    </submittedName>
</protein>
<accession>A0A8B7PGU5</accession>
<dbReference type="SUPFAM" id="SSF55257">
    <property type="entry name" value="RBP11-like subunits of RNA polymerase"/>
    <property type="match status" value="1"/>
</dbReference>
<dbReference type="InterPro" id="IPR011262">
    <property type="entry name" value="DNA-dir_RNA_pol_insert"/>
</dbReference>
<keyword evidence="2" id="KW-0804">Transcription</keyword>
<dbReference type="OrthoDB" id="270173at2759"/>
<dbReference type="GO" id="GO:0005736">
    <property type="term" value="C:RNA polymerase I complex"/>
    <property type="evidence" value="ECO:0007669"/>
    <property type="project" value="TreeGrafter"/>
</dbReference>
<feature type="compositionally biased region" description="Polar residues" evidence="3">
    <location>
        <begin position="16"/>
        <end position="35"/>
    </location>
</feature>
<dbReference type="InterPro" id="IPR011263">
    <property type="entry name" value="DNA-dir_RNA_pol_RpoA/D/Rpb3"/>
</dbReference>
<dbReference type="GO" id="GO:0005666">
    <property type="term" value="C:RNA polymerase III complex"/>
    <property type="evidence" value="ECO:0007669"/>
    <property type="project" value="TreeGrafter"/>
</dbReference>
<dbReference type="CTD" id="9533"/>
<feature type="domain" description="DNA-directed RNA polymerase RpoA/D/Rpb3-type" evidence="4">
    <location>
        <begin position="54"/>
        <end position="310"/>
    </location>
</feature>
<dbReference type="SUPFAM" id="SSF56553">
    <property type="entry name" value="Insert subdomain of RNA polymerase alpha subunit"/>
    <property type="match status" value="1"/>
</dbReference>
<dbReference type="InterPro" id="IPR036603">
    <property type="entry name" value="RBP11-like"/>
</dbReference>
<evidence type="ECO:0000259" key="4">
    <source>
        <dbReference type="SMART" id="SM00662"/>
    </source>
</evidence>
<dbReference type="InterPro" id="IPR036643">
    <property type="entry name" value="RNApol_insert_sf"/>
</dbReference>
<dbReference type="GO" id="GO:0003899">
    <property type="term" value="F:DNA-directed RNA polymerase activity"/>
    <property type="evidence" value="ECO:0007669"/>
    <property type="project" value="InterPro"/>
</dbReference>
<dbReference type="Proteomes" id="UP000694843">
    <property type="component" value="Unplaced"/>
</dbReference>
<dbReference type="SMART" id="SM00662">
    <property type="entry name" value="RPOLD"/>
    <property type="match status" value="1"/>
</dbReference>
<dbReference type="GeneID" id="108680946"/>
<keyword evidence="5" id="KW-1185">Reference proteome</keyword>
<dbReference type="Pfam" id="PF01193">
    <property type="entry name" value="RNA_pol_L"/>
    <property type="match status" value="1"/>
</dbReference>
<feature type="region of interest" description="Disordered" evidence="3">
    <location>
        <begin position="9"/>
        <end position="37"/>
    </location>
</feature>
<dbReference type="AlphaFoldDB" id="A0A8B7PGU5"/>
<dbReference type="RefSeq" id="XP_018025368.1">
    <property type="nucleotide sequence ID" value="XM_018169879.2"/>
</dbReference>
<sequence>MIYNNRYKLDQHVLSPDTTSGNKTPTLRTTGSGRKSSPFDEDCQIKIWKMDNKNLEIDFIGFHFSLINAYRRIVLAEVATVAIEKVFMYQNTSVVQDEVLAHRIGLIPLKVPPHLFNFKPTDCDQVSEDNCVKYKLRVKCRGKNDPQHQSTLKEEDGVTTLVDKLVTTDHLEWEPIGNQATVFADNPLTPLQEDVPLPPEVKGVNTSLVLAKLKPGQRLQLEAYAFKGKCVIKVAANKQGELEASVGDARYDSCSRNVYNYDNIKDAVELSRNAKHIIFNVESQSVMKSYEILDAAVDVLIEKCDTLLAQLNAVEDS</sequence>
<dbReference type="Pfam" id="PF01000">
    <property type="entry name" value="RNA_pol_A_bac"/>
    <property type="match status" value="1"/>
</dbReference>
<evidence type="ECO:0000256" key="3">
    <source>
        <dbReference type="SAM" id="MobiDB-lite"/>
    </source>
</evidence>
<dbReference type="Gene3D" id="3.30.1360.10">
    <property type="entry name" value="RNA polymerase, RBP11-like subunit"/>
    <property type="match status" value="1"/>
</dbReference>
<evidence type="ECO:0000313" key="5">
    <source>
        <dbReference type="Proteomes" id="UP000694843"/>
    </source>
</evidence>
<name>A0A8B7PGU5_HYAAZ</name>
<dbReference type="Gene3D" id="2.170.120.12">
    <property type="entry name" value="DNA-directed RNA polymerase, insert domain"/>
    <property type="match status" value="1"/>
</dbReference>
<keyword evidence="1 6" id="KW-0240">DNA-directed RNA polymerase</keyword>
<dbReference type="PANTHER" id="PTHR11800">
    <property type="entry name" value="DNA-DIRECTED RNA POLYMERASE"/>
    <property type="match status" value="1"/>
</dbReference>
<dbReference type="OMA" id="MFPEVVF"/>
<proteinExistence type="predicted"/>
<dbReference type="InterPro" id="IPR050518">
    <property type="entry name" value="Rpo3/RPB3_RNA_Pol_subunit"/>
</dbReference>
<dbReference type="GO" id="GO:0046983">
    <property type="term" value="F:protein dimerization activity"/>
    <property type="evidence" value="ECO:0007669"/>
    <property type="project" value="InterPro"/>
</dbReference>
<gene>
    <name evidence="6" type="primary">LOC108680946</name>
</gene>
<evidence type="ECO:0000256" key="2">
    <source>
        <dbReference type="ARBA" id="ARBA00023163"/>
    </source>
</evidence>
<evidence type="ECO:0000313" key="6">
    <source>
        <dbReference type="RefSeq" id="XP_018025368.1"/>
    </source>
</evidence>
<dbReference type="PANTHER" id="PTHR11800:SF13">
    <property type="entry name" value="DNA-DIRECTED RNA POLYMERASES I AND III SUBUNIT RPAC1"/>
    <property type="match status" value="1"/>
</dbReference>
<organism evidence="5 6">
    <name type="scientific">Hyalella azteca</name>
    <name type="common">Amphipod</name>
    <dbReference type="NCBI Taxonomy" id="294128"/>
    <lineage>
        <taxon>Eukaryota</taxon>
        <taxon>Metazoa</taxon>
        <taxon>Ecdysozoa</taxon>
        <taxon>Arthropoda</taxon>
        <taxon>Crustacea</taxon>
        <taxon>Multicrustacea</taxon>
        <taxon>Malacostraca</taxon>
        <taxon>Eumalacostraca</taxon>
        <taxon>Peracarida</taxon>
        <taxon>Amphipoda</taxon>
        <taxon>Senticaudata</taxon>
        <taxon>Talitrida</taxon>
        <taxon>Talitroidea</taxon>
        <taxon>Hyalellidae</taxon>
        <taxon>Hyalella</taxon>
    </lineage>
</organism>
<dbReference type="GO" id="GO:0006351">
    <property type="term" value="P:DNA-templated transcription"/>
    <property type="evidence" value="ECO:0007669"/>
    <property type="project" value="InterPro"/>
</dbReference>
<dbReference type="KEGG" id="hazt:108680946"/>
<reference evidence="6" key="1">
    <citation type="submission" date="2025-08" db="UniProtKB">
        <authorList>
            <consortium name="RefSeq"/>
        </authorList>
    </citation>
    <scope>IDENTIFICATION</scope>
    <source>
        <tissue evidence="6">Whole organism</tissue>
    </source>
</reference>